<reference evidence="2 3" key="1">
    <citation type="journal article" date="2021" name="Elife">
        <title>Chloroplast acquisition without the gene transfer in kleptoplastic sea slugs, Plakobranchus ocellatus.</title>
        <authorList>
            <person name="Maeda T."/>
            <person name="Takahashi S."/>
            <person name="Yoshida T."/>
            <person name="Shimamura S."/>
            <person name="Takaki Y."/>
            <person name="Nagai Y."/>
            <person name="Toyoda A."/>
            <person name="Suzuki Y."/>
            <person name="Arimoto A."/>
            <person name="Ishii H."/>
            <person name="Satoh N."/>
            <person name="Nishiyama T."/>
            <person name="Hasebe M."/>
            <person name="Maruyama T."/>
            <person name="Minagawa J."/>
            <person name="Obokata J."/>
            <person name="Shigenobu S."/>
        </authorList>
    </citation>
    <scope>NUCLEOTIDE SEQUENCE [LARGE SCALE GENOMIC DNA]</scope>
</reference>
<comment type="caution">
    <text evidence="2">The sequence shown here is derived from an EMBL/GenBank/DDBJ whole genome shotgun (WGS) entry which is preliminary data.</text>
</comment>
<dbReference type="Proteomes" id="UP000762676">
    <property type="component" value="Unassembled WGS sequence"/>
</dbReference>
<evidence type="ECO:0000313" key="3">
    <source>
        <dbReference type="Proteomes" id="UP000762676"/>
    </source>
</evidence>
<protein>
    <recommendedName>
        <fullName evidence="4">Secreted protein</fullName>
    </recommendedName>
</protein>
<evidence type="ECO:0000256" key="1">
    <source>
        <dbReference type="SAM" id="MobiDB-lite"/>
    </source>
</evidence>
<dbReference type="EMBL" id="BMAT01012700">
    <property type="protein sequence ID" value="GFR97490.1"/>
    <property type="molecule type" value="Genomic_DNA"/>
</dbReference>
<name>A0AAV4HLB0_9GAST</name>
<organism evidence="2 3">
    <name type="scientific">Elysia marginata</name>
    <dbReference type="NCBI Taxonomy" id="1093978"/>
    <lineage>
        <taxon>Eukaryota</taxon>
        <taxon>Metazoa</taxon>
        <taxon>Spiralia</taxon>
        <taxon>Lophotrochozoa</taxon>
        <taxon>Mollusca</taxon>
        <taxon>Gastropoda</taxon>
        <taxon>Heterobranchia</taxon>
        <taxon>Euthyneura</taxon>
        <taxon>Panpulmonata</taxon>
        <taxon>Sacoglossa</taxon>
        <taxon>Placobranchoidea</taxon>
        <taxon>Plakobranchidae</taxon>
        <taxon>Elysia</taxon>
    </lineage>
</organism>
<gene>
    <name evidence="2" type="ORF">ElyMa_006325800</name>
</gene>
<evidence type="ECO:0008006" key="4">
    <source>
        <dbReference type="Google" id="ProtNLM"/>
    </source>
</evidence>
<feature type="region of interest" description="Disordered" evidence="1">
    <location>
        <begin position="70"/>
        <end position="94"/>
    </location>
</feature>
<evidence type="ECO:0000313" key="2">
    <source>
        <dbReference type="EMBL" id="GFR97490.1"/>
    </source>
</evidence>
<accession>A0AAV4HLB0</accession>
<proteinExistence type="predicted"/>
<sequence>MAGKLELRFDTFLCITLALVLYTLNLDIRPINTIPVICHSTTVSYRLLPSERASGVLLLLEENPCGHQLQTIQSPTQTAAQETEPTQQPTRQRR</sequence>
<feature type="compositionally biased region" description="Low complexity" evidence="1">
    <location>
        <begin position="75"/>
        <end position="94"/>
    </location>
</feature>
<dbReference type="AlphaFoldDB" id="A0AAV4HLB0"/>
<keyword evidence="3" id="KW-1185">Reference proteome</keyword>